<feature type="region of interest" description="Disordered" evidence="1">
    <location>
        <begin position="79"/>
        <end position="111"/>
    </location>
</feature>
<feature type="compositionally biased region" description="Polar residues" evidence="1">
    <location>
        <begin position="100"/>
        <end position="111"/>
    </location>
</feature>
<dbReference type="Pfam" id="PF20167">
    <property type="entry name" value="Transposase_32"/>
    <property type="match status" value="1"/>
</dbReference>
<feature type="compositionally biased region" description="Basic and acidic residues" evidence="1">
    <location>
        <begin position="555"/>
        <end position="589"/>
    </location>
</feature>
<feature type="domain" description="Putative plant transposon protein" evidence="2">
    <location>
        <begin position="169"/>
        <end position="336"/>
    </location>
</feature>
<dbReference type="AlphaFoldDB" id="A0A6N2CIH9"/>
<comment type="caution">
    <text evidence="3">The sequence shown here is derived from an EMBL/GenBank/DDBJ whole genome shotgun (WGS) entry which is preliminary data.</text>
</comment>
<feature type="compositionally biased region" description="Basic and acidic residues" evidence="1">
    <location>
        <begin position="628"/>
        <end position="638"/>
    </location>
</feature>
<feature type="compositionally biased region" description="Low complexity" evidence="1">
    <location>
        <begin position="83"/>
        <end position="94"/>
    </location>
</feature>
<evidence type="ECO:0000313" key="3">
    <source>
        <dbReference type="EMBL" id="TMX04570.1"/>
    </source>
</evidence>
<dbReference type="EMBL" id="RXGB01000210">
    <property type="protein sequence ID" value="TMX04570.1"/>
    <property type="molecule type" value="Genomic_DNA"/>
</dbReference>
<organism evidence="3">
    <name type="scientific">Solanum chilense</name>
    <name type="common">Tomato</name>
    <name type="synonym">Lycopersicon chilense</name>
    <dbReference type="NCBI Taxonomy" id="4083"/>
    <lineage>
        <taxon>Eukaryota</taxon>
        <taxon>Viridiplantae</taxon>
        <taxon>Streptophyta</taxon>
        <taxon>Embryophyta</taxon>
        <taxon>Tracheophyta</taxon>
        <taxon>Spermatophyta</taxon>
        <taxon>Magnoliopsida</taxon>
        <taxon>eudicotyledons</taxon>
        <taxon>Gunneridae</taxon>
        <taxon>Pentapetalae</taxon>
        <taxon>asterids</taxon>
        <taxon>lamiids</taxon>
        <taxon>Solanales</taxon>
        <taxon>Solanaceae</taxon>
        <taxon>Solanoideae</taxon>
        <taxon>Solaneae</taxon>
        <taxon>Solanum</taxon>
        <taxon>Solanum subgen. Lycopersicon</taxon>
    </lineage>
</organism>
<accession>A0A6N2CIH9</accession>
<evidence type="ECO:0000259" key="2">
    <source>
        <dbReference type="Pfam" id="PF20167"/>
    </source>
</evidence>
<protein>
    <recommendedName>
        <fullName evidence="2">Putative plant transposon protein domain-containing protein</fullName>
    </recommendedName>
</protein>
<proteinExistence type="predicted"/>
<evidence type="ECO:0000256" key="1">
    <source>
        <dbReference type="SAM" id="MobiDB-lite"/>
    </source>
</evidence>
<dbReference type="InterPro" id="IPR046796">
    <property type="entry name" value="Transposase_32_dom"/>
</dbReference>
<name>A0A6N2CIH9_SOLCI</name>
<sequence length="638" mass="71430">MAPKQDRVYARGRSKSIAPSACLVIGSDNERDPDNVPPTTCPQALLPHPELHVLLEPYPKRWRASCCLGVSWLEEVSGSTEVPTPATTTQSASSDEVDSFESTPGSPTHSLTPVVDQPKWWCVDGQYQVYLDSMFLNDKRVMTRTLTFESRVLTISLTTMPVIHSLFTRHRLLWTARSFGCYSEELVRYFYASYVATLISQIDRRASLAKQAPLEHVRVCGIQIDACHPPVDGPDLSFDGEGADWVTEPKGAIKNTNMNFMVKFLWLIVRHCLSPTTADNIVTWDRAVLMEAMIAGFEMDFSLLVQAVMHERDFKVTTTYPFSCMIFSLCRSVGVPIWHIDLLKTPLGTIYIALIRDDANELAPRRGPRQEFPPLCDNLANTVAQGRTATQDPFETTDTNPIKSIPGSSCTLSSSRSTLFPPLVPLSRVHKLDAQMSTLLHHIQPWMQWSIAESEKCLERRMVQHRERKIAEVHQHFDALELRVLARPSPQVDVTTLQAAFKGLRAHIDMILEARVPESEAPSTEPIDDTVMAALFATSEIPPPPPREHAKRRRGREEDESRARKKERREIEAARRVSLADEEARKMRVVESASGASRSRNLEIAGGTTDSGVAAKESTEGVQIKELVGFREPDPPTC</sequence>
<gene>
    <name evidence="3" type="ORF">EJD97_007517</name>
</gene>
<reference evidence="3" key="1">
    <citation type="submission" date="2019-05" db="EMBL/GenBank/DDBJ databases">
        <title>The de novo reference genome and transcriptome assemblies of the wild tomato species Solanum chilense.</title>
        <authorList>
            <person name="Stam R."/>
            <person name="Nosenko T."/>
            <person name="Hoerger A.C."/>
            <person name="Stephan W."/>
            <person name="Seidel M.A."/>
            <person name="Kuhn J.M.M."/>
            <person name="Haberer G."/>
            <person name="Tellier A."/>
        </authorList>
    </citation>
    <scope>NUCLEOTIDE SEQUENCE</scope>
    <source>
        <tissue evidence="3">Mature leaves</tissue>
    </source>
</reference>
<feature type="region of interest" description="Disordered" evidence="1">
    <location>
        <begin position="537"/>
        <end position="638"/>
    </location>
</feature>